<evidence type="ECO:0000313" key="3">
    <source>
        <dbReference type="EMBL" id="QKZ24013.1"/>
    </source>
</evidence>
<dbReference type="SUPFAM" id="SSF53474">
    <property type="entry name" value="alpha/beta-Hydrolases"/>
    <property type="match status" value="1"/>
</dbReference>
<accession>A0A7H8TKG1</accession>
<dbReference type="Proteomes" id="UP000509418">
    <property type="component" value="Chromosome"/>
</dbReference>
<dbReference type="PANTHER" id="PTHR37017:SF11">
    <property type="entry name" value="ESTERASE_LIPASE_THIOESTERASE DOMAIN-CONTAINING PROTEIN"/>
    <property type="match status" value="1"/>
</dbReference>
<dbReference type="EMBL" id="CP056041">
    <property type="protein sequence ID" value="QKZ24013.1"/>
    <property type="molecule type" value="Genomic_DNA"/>
</dbReference>
<keyword evidence="4" id="KW-1185">Reference proteome</keyword>
<protein>
    <submittedName>
        <fullName evidence="3">Alpha/beta hydrolase</fullName>
    </submittedName>
</protein>
<gene>
    <name evidence="3" type="ORF">HUT05_45730</name>
</gene>
<feature type="signal peptide" evidence="1">
    <location>
        <begin position="1"/>
        <end position="36"/>
    </location>
</feature>
<feature type="chain" id="PRO_5028914197" evidence="1">
    <location>
        <begin position="37"/>
        <end position="281"/>
    </location>
</feature>
<evidence type="ECO:0000313" key="4">
    <source>
        <dbReference type="Proteomes" id="UP000509418"/>
    </source>
</evidence>
<evidence type="ECO:0000259" key="2">
    <source>
        <dbReference type="Pfam" id="PF12697"/>
    </source>
</evidence>
<dbReference type="InterPro" id="IPR052897">
    <property type="entry name" value="Sec-Metab_Biosynth_Hydrolase"/>
</dbReference>
<dbReference type="AlphaFoldDB" id="A0A7H8TKG1"/>
<sequence>MYRHSRLRRARTPLTLLATAAIASALVATSVGSASASKGTTASKSAKPTVVLVHGAFADSSSWNDVIKQLKEDGYPVLAAANPLRSVSGDAAAVKNLLASIDGPVVLVGHSYGGAVISNAARGADNVKALVYADAFLPDTGESVNELASRFEGSVIGDVLRPVPITKPDGAKDFDFYIDQSKFHQAFGADVSANTARMMAVTQRPGTGTALNEPSGEPAWKTIPSWALVGSNDRIIPRELQVFMAERANAHIEEIRSSHAVTVSHPDAVTRIIEKAARTVR</sequence>
<keyword evidence="3" id="KW-0378">Hydrolase</keyword>
<reference evidence="3 4" key="1">
    <citation type="submission" date="2020-06" db="EMBL/GenBank/DDBJ databases">
        <title>Genome mining for natural products.</title>
        <authorList>
            <person name="Zhang B."/>
            <person name="Shi J."/>
            <person name="Ge H."/>
        </authorList>
    </citation>
    <scope>NUCLEOTIDE SEQUENCE [LARGE SCALE GENOMIC DNA]</scope>
    <source>
        <strain evidence="3 4">NA02069</strain>
    </source>
</reference>
<proteinExistence type="predicted"/>
<dbReference type="PANTHER" id="PTHR37017">
    <property type="entry name" value="AB HYDROLASE-1 DOMAIN-CONTAINING PROTEIN-RELATED"/>
    <property type="match status" value="1"/>
</dbReference>
<dbReference type="Gene3D" id="3.40.50.1820">
    <property type="entry name" value="alpha/beta hydrolase"/>
    <property type="match status" value="1"/>
</dbReference>
<dbReference type="Pfam" id="PF12697">
    <property type="entry name" value="Abhydrolase_6"/>
    <property type="match status" value="1"/>
</dbReference>
<evidence type="ECO:0000256" key="1">
    <source>
        <dbReference type="SAM" id="SignalP"/>
    </source>
</evidence>
<organism evidence="3 4">
    <name type="scientific">Streptomyces chartreusis</name>
    <dbReference type="NCBI Taxonomy" id="1969"/>
    <lineage>
        <taxon>Bacteria</taxon>
        <taxon>Bacillati</taxon>
        <taxon>Actinomycetota</taxon>
        <taxon>Actinomycetes</taxon>
        <taxon>Kitasatosporales</taxon>
        <taxon>Streptomycetaceae</taxon>
        <taxon>Streptomyces</taxon>
    </lineage>
</organism>
<dbReference type="InterPro" id="IPR000073">
    <property type="entry name" value="AB_hydrolase_1"/>
</dbReference>
<dbReference type="InterPro" id="IPR029058">
    <property type="entry name" value="AB_hydrolase_fold"/>
</dbReference>
<feature type="domain" description="AB hydrolase-1" evidence="2">
    <location>
        <begin position="50"/>
        <end position="270"/>
    </location>
</feature>
<keyword evidence="1" id="KW-0732">Signal</keyword>
<dbReference type="GO" id="GO:0016787">
    <property type="term" value="F:hydrolase activity"/>
    <property type="evidence" value="ECO:0007669"/>
    <property type="project" value="UniProtKB-KW"/>
</dbReference>
<dbReference type="RefSeq" id="WP_176578605.1">
    <property type="nucleotide sequence ID" value="NZ_CBDRGH010000013.1"/>
</dbReference>
<name>A0A7H8TKG1_STRCX</name>